<gene>
    <name evidence="12" type="ORF">EZV62_001713</name>
</gene>
<evidence type="ECO:0000256" key="10">
    <source>
        <dbReference type="RuleBase" id="RU004241"/>
    </source>
</evidence>
<dbReference type="PROSITE" id="PS50873">
    <property type="entry name" value="PEROXIDASE_4"/>
    <property type="match status" value="1"/>
</dbReference>
<sequence length="170" mass="18550">MKCVSDQSCDGLKRAFPNLLPRGFEVIDDIKTSLEKACPGIVSCADILAIAAQISVSLWHGNPDPILNSTYLKTLRGKCLNKNGTIQDVRTDLDPSTPEGFDNNYFTNLQNKRGLLQTDQELFSTTGAGTMAIVNRFTKSQAEFFDALGKSMLKMGNIKPLTGSNGEDQD</sequence>
<comment type="similarity">
    <text evidence="10">Belongs to the peroxidase family.</text>
</comment>
<comment type="catalytic activity">
    <reaction evidence="1">
        <text>2 a phenolic donor + H2O2 = 2 a phenolic radical donor + 2 H2O</text>
        <dbReference type="Rhea" id="RHEA:56136"/>
        <dbReference type="ChEBI" id="CHEBI:15377"/>
        <dbReference type="ChEBI" id="CHEBI:16240"/>
        <dbReference type="ChEBI" id="CHEBI:139520"/>
        <dbReference type="ChEBI" id="CHEBI:139521"/>
        <dbReference type="EC" id="1.11.1.7"/>
    </reaction>
</comment>
<name>A0A5C7IW78_9ROSI</name>
<dbReference type="AlphaFoldDB" id="A0A5C7IW78"/>
<comment type="caution">
    <text evidence="12">The sequence shown here is derived from an EMBL/GenBank/DDBJ whole genome shotgun (WGS) entry which is preliminary data.</text>
</comment>
<dbReference type="Proteomes" id="UP000323000">
    <property type="component" value="Chromosome 1"/>
</dbReference>
<evidence type="ECO:0000256" key="3">
    <source>
        <dbReference type="ARBA" id="ARBA00012313"/>
    </source>
</evidence>
<keyword evidence="4" id="KW-0575">Peroxidase</keyword>
<evidence type="ECO:0000256" key="6">
    <source>
        <dbReference type="ARBA" id="ARBA00022723"/>
    </source>
</evidence>
<keyword evidence="7" id="KW-0560">Oxidoreductase</keyword>
<dbReference type="SUPFAM" id="SSF48113">
    <property type="entry name" value="Heme-dependent peroxidases"/>
    <property type="match status" value="1"/>
</dbReference>
<dbReference type="InterPro" id="IPR002016">
    <property type="entry name" value="Haem_peroxidase"/>
</dbReference>
<dbReference type="GO" id="GO:0006979">
    <property type="term" value="P:response to oxidative stress"/>
    <property type="evidence" value="ECO:0007669"/>
    <property type="project" value="InterPro"/>
</dbReference>
<dbReference type="GO" id="GO:0046872">
    <property type="term" value="F:metal ion binding"/>
    <property type="evidence" value="ECO:0007669"/>
    <property type="project" value="UniProtKB-KW"/>
</dbReference>
<dbReference type="GO" id="GO:0140825">
    <property type="term" value="F:lactoperoxidase activity"/>
    <property type="evidence" value="ECO:0007669"/>
    <property type="project" value="UniProtKB-EC"/>
</dbReference>
<dbReference type="Pfam" id="PF00141">
    <property type="entry name" value="peroxidase"/>
    <property type="match status" value="2"/>
</dbReference>
<dbReference type="PRINTS" id="PR00458">
    <property type="entry name" value="PEROXIDASE"/>
</dbReference>
<feature type="binding site" evidence="9">
    <location>
        <position position="102"/>
    </location>
    <ligand>
        <name>Ca(2+)</name>
        <dbReference type="ChEBI" id="CHEBI:29108"/>
        <label>2</label>
    </ligand>
</feature>
<keyword evidence="9" id="KW-0106">Calcium</keyword>
<proteinExistence type="inferred from homology"/>
<evidence type="ECO:0000256" key="5">
    <source>
        <dbReference type="ARBA" id="ARBA00022617"/>
    </source>
</evidence>
<dbReference type="GO" id="GO:0020037">
    <property type="term" value="F:heme binding"/>
    <property type="evidence" value="ECO:0007669"/>
    <property type="project" value="InterPro"/>
</dbReference>
<evidence type="ECO:0000313" key="12">
    <source>
        <dbReference type="EMBL" id="TXG73134.1"/>
    </source>
</evidence>
<evidence type="ECO:0000256" key="7">
    <source>
        <dbReference type="ARBA" id="ARBA00023002"/>
    </source>
</evidence>
<dbReference type="PRINTS" id="PR00461">
    <property type="entry name" value="PLPEROXIDASE"/>
</dbReference>
<keyword evidence="6 9" id="KW-0479">Metal-binding</keyword>
<keyword evidence="5" id="KW-0349">Heme</keyword>
<keyword evidence="8" id="KW-0408">Iron</keyword>
<comment type="cofactor">
    <cofactor evidence="9">
        <name>Ca(2+)</name>
        <dbReference type="ChEBI" id="CHEBI:29108"/>
    </cofactor>
    <text evidence="9">Binds 2 calcium ions per subunit.</text>
</comment>
<evidence type="ECO:0000313" key="13">
    <source>
        <dbReference type="Proteomes" id="UP000323000"/>
    </source>
</evidence>
<dbReference type="EC" id="1.11.1.7" evidence="3"/>
<evidence type="ECO:0000256" key="4">
    <source>
        <dbReference type="ARBA" id="ARBA00022559"/>
    </source>
</evidence>
<dbReference type="PANTHER" id="PTHR31388">
    <property type="entry name" value="PEROXIDASE 72-RELATED"/>
    <property type="match status" value="1"/>
</dbReference>
<reference evidence="13" key="1">
    <citation type="journal article" date="2019" name="Gigascience">
        <title>De novo genome assembly of the endangered Acer yangbiense, a plant species with extremely small populations endemic to Yunnan Province, China.</title>
        <authorList>
            <person name="Yang J."/>
            <person name="Wariss H.M."/>
            <person name="Tao L."/>
            <person name="Zhang R."/>
            <person name="Yun Q."/>
            <person name="Hollingsworth P."/>
            <person name="Dao Z."/>
            <person name="Luo G."/>
            <person name="Guo H."/>
            <person name="Ma Y."/>
            <person name="Sun W."/>
        </authorList>
    </citation>
    <scope>NUCLEOTIDE SEQUENCE [LARGE SCALE GENOMIC DNA]</scope>
    <source>
        <strain evidence="13">cv. Malutang</strain>
    </source>
</reference>
<dbReference type="EMBL" id="VAHF01000001">
    <property type="protein sequence ID" value="TXG73134.1"/>
    <property type="molecule type" value="Genomic_DNA"/>
</dbReference>
<evidence type="ECO:0000259" key="11">
    <source>
        <dbReference type="PROSITE" id="PS50873"/>
    </source>
</evidence>
<organism evidence="12 13">
    <name type="scientific">Acer yangbiense</name>
    <dbReference type="NCBI Taxonomy" id="1000413"/>
    <lineage>
        <taxon>Eukaryota</taxon>
        <taxon>Viridiplantae</taxon>
        <taxon>Streptophyta</taxon>
        <taxon>Embryophyta</taxon>
        <taxon>Tracheophyta</taxon>
        <taxon>Spermatophyta</taxon>
        <taxon>Magnoliopsida</taxon>
        <taxon>eudicotyledons</taxon>
        <taxon>Gunneridae</taxon>
        <taxon>Pentapetalae</taxon>
        <taxon>rosids</taxon>
        <taxon>malvids</taxon>
        <taxon>Sapindales</taxon>
        <taxon>Sapindaceae</taxon>
        <taxon>Hippocastanoideae</taxon>
        <taxon>Acereae</taxon>
        <taxon>Acer</taxon>
    </lineage>
</organism>
<dbReference type="InterPro" id="IPR010255">
    <property type="entry name" value="Haem_peroxidase_sf"/>
</dbReference>
<feature type="domain" description="Plant heme peroxidase family profile" evidence="11">
    <location>
        <begin position="1"/>
        <end position="170"/>
    </location>
</feature>
<evidence type="ECO:0000256" key="1">
    <source>
        <dbReference type="ARBA" id="ARBA00000189"/>
    </source>
</evidence>
<evidence type="ECO:0000256" key="2">
    <source>
        <dbReference type="ARBA" id="ARBA00001970"/>
    </source>
</evidence>
<dbReference type="OrthoDB" id="2113341at2759"/>
<dbReference type="InterPro" id="IPR000823">
    <property type="entry name" value="Peroxidase_pln"/>
</dbReference>
<evidence type="ECO:0000256" key="8">
    <source>
        <dbReference type="ARBA" id="ARBA00023004"/>
    </source>
</evidence>
<keyword evidence="13" id="KW-1185">Reference proteome</keyword>
<protein>
    <recommendedName>
        <fullName evidence="3">peroxidase</fullName>
        <ecNumber evidence="3">1.11.1.7</ecNumber>
    </recommendedName>
</protein>
<feature type="binding site" evidence="9">
    <location>
        <position position="94"/>
    </location>
    <ligand>
        <name>Ca(2+)</name>
        <dbReference type="ChEBI" id="CHEBI:29108"/>
        <label>2</label>
    </ligand>
</feature>
<dbReference type="Gene3D" id="1.10.420.10">
    <property type="entry name" value="Peroxidase, domain 2"/>
    <property type="match status" value="1"/>
</dbReference>
<accession>A0A5C7IW78</accession>
<feature type="binding site" evidence="9">
    <location>
        <position position="97"/>
    </location>
    <ligand>
        <name>Ca(2+)</name>
        <dbReference type="ChEBI" id="CHEBI:29108"/>
        <label>2</label>
    </ligand>
</feature>
<evidence type="ECO:0000256" key="9">
    <source>
        <dbReference type="PIRSR" id="PIRSR600823-3"/>
    </source>
</evidence>
<dbReference type="PANTHER" id="PTHR31388:SF147">
    <property type="entry name" value="PEROXIDASE 58"/>
    <property type="match status" value="1"/>
</dbReference>
<comment type="cofactor">
    <cofactor evidence="2">
        <name>heme b</name>
        <dbReference type="ChEBI" id="CHEBI:60344"/>
    </cofactor>
</comment>